<dbReference type="Proteomes" id="UP000234789">
    <property type="component" value="Unassembled WGS sequence"/>
</dbReference>
<name>A0A2N5N4T7_9BACL</name>
<keyword evidence="1" id="KW-0472">Membrane</keyword>
<reference evidence="2 3" key="1">
    <citation type="submission" date="2017-05" db="EMBL/GenBank/DDBJ databases">
        <title>Functional genome analysis of Paenibacillus pasadenensis strain R16: insights on endophytic life style and antifungal activity.</title>
        <authorList>
            <person name="Passera A."/>
            <person name="Marcolungo L."/>
            <person name="Casati P."/>
            <person name="Brasca M."/>
            <person name="Quaglino F."/>
            <person name="Delledonne M."/>
        </authorList>
    </citation>
    <scope>NUCLEOTIDE SEQUENCE [LARGE SCALE GENOMIC DNA]</scope>
    <source>
        <strain evidence="2 3">R16</strain>
    </source>
</reference>
<evidence type="ECO:0000313" key="2">
    <source>
        <dbReference type="EMBL" id="PLT45357.1"/>
    </source>
</evidence>
<accession>A0A2N5N4T7</accession>
<keyword evidence="1" id="KW-1133">Transmembrane helix</keyword>
<keyword evidence="3" id="KW-1185">Reference proteome</keyword>
<dbReference type="RefSeq" id="WP_153783321.1">
    <property type="nucleotide sequence ID" value="NZ_BIMM01000065.1"/>
</dbReference>
<gene>
    <name evidence="2" type="ORF">B8V81_3788</name>
</gene>
<dbReference type="EMBL" id="NFEZ01000004">
    <property type="protein sequence ID" value="PLT45357.1"/>
    <property type="molecule type" value="Genomic_DNA"/>
</dbReference>
<evidence type="ECO:0000313" key="3">
    <source>
        <dbReference type="Proteomes" id="UP000234789"/>
    </source>
</evidence>
<protein>
    <submittedName>
        <fullName evidence="2">Uncharacterized protein</fullName>
    </submittedName>
</protein>
<dbReference type="AlphaFoldDB" id="A0A2N5N4T7"/>
<organism evidence="2 3">
    <name type="scientific">Paenibacillus pasadenensis</name>
    <dbReference type="NCBI Taxonomy" id="217090"/>
    <lineage>
        <taxon>Bacteria</taxon>
        <taxon>Bacillati</taxon>
        <taxon>Bacillota</taxon>
        <taxon>Bacilli</taxon>
        <taxon>Bacillales</taxon>
        <taxon>Paenibacillaceae</taxon>
        <taxon>Paenibacillus</taxon>
    </lineage>
</organism>
<proteinExistence type="predicted"/>
<feature type="transmembrane region" description="Helical" evidence="1">
    <location>
        <begin position="21"/>
        <end position="45"/>
    </location>
</feature>
<evidence type="ECO:0000256" key="1">
    <source>
        <dbReference type="SAM" id="Phobius"/>
    </source>
</evidence>
<comment type="caution">
    <text evidence="2">The sequence shown here is derived from an EMBL/GenBank/DDBJ whole genome shotgun (WGS) entry which is preliminary data.</text>
</comment>
<sequence>MSAAKRKPPAMKQVQKEQPNRKAIAVFSAVFGVVAVAMIVLLIVYS</sequence>
<keyword evidence="1" id="KW-0812">Transmembrane</keyword>